<feature type="region of interest" description="Disordered" evidence="6">
    <location>
        <begin position="224"/>
        <end position="247"/>
    </location>
</feature>
<feature type="domain" description="Thiol:disulfide interchange protein DsbD N-terminal" evidence="9">
    <location>
        <begin position="38"/>
        <end position="154"/>
    </location>
</feature>
<evidence type="ECO:0000259" key="8">
    <source>
        <dbReference type="Pfam" id="PF02683"/>
    </source>
</evidence>
<dbReference type="InterPro" id="IPR036249">
    <property type="entry name" value="Thioredoxin-like_sf"/>
</dbReference>
<feature type="region of interest" description="Disordered" evidence="6">
    <location>
        <begin position="164"/>
        <end position="205"/>
    </location>
</feature>
<dbReference type="SUPFAM" id="SSF52833">
    <property type="entry name" value="Thioredoxin-like"/>
    <property type="match status" value="1"/>
</dbReference>
<dbReference type="GO" id="GO:0015035">
    <property type="term" value="F:protein-disulfide reductase activity"/>
    <property type="evidence" value="ECO:0007669"/>
    <property type="project" value="TreeGrafter"/>
</dbReference>
<feature type="transmembrane region" description="Helical" evidence="7">
    <location>
        <begin position="314"/>
        <end position="336"/>
    </location>
</feature>
<evidence type="ECO:0000259" key="9">
    <source>
        <dbReference type="Pfam" id="PF11412"/>
    </source>
</evidence>
<feature type="transmembrane region" description="Helical" evidence="7">
    <location>
        <begin position="464"/>
        <end position="484"/>
    </location>
</feature>
<feature type="compositionally biased region" description="Polar residues" evidence="6">
    <location>
        <begin position="224"/>
        <end position="240"/>
    </location>
</feature>
<keyword evidence="3" id="KW-0201">Cytochrome c-type biogenesis</keyword>
<evidence type="ECO:0000256" key="6">
    <source>
        <dbReference type="SAM" id="MobiDB-lite"/>
    </source>
</evidence>
<dbReference type="GO" id="GO:0016020">
    <property type="term" value="C:membrane"/>
    <property type="evidence" value="ECO:0007669"/>
    <property type="project" value="UniProtKB-SubCell"/>
</dbReference>
<organism evidence="10 11">
    <name type="scientific">Rufibacter latericius</name>
    <dbReference type="NCBI Taxonomy" id="2487040"/>
    <lineage>
        <taxon>Bacteria</taxon>
        <taxon>Pseudomonadati</taxon>
        <taxon>Bacteroidota</taxon>
        <taxon>Cytophagia</taxon>
        <taxon>Cytophagales</taxon>
        <taxon>Hymenobacteraceae</taxon>
        <taxon>Rufibacter</taxon>
    </lineage>
</organism>
<dbReference type="PANTHER" id="PTHR32234">
    <property type="entry name" value="THIOL:DISULFIDE INTERCHANGE PROTEIN DSBD"/>
    <property type="match status" value="1"/>
</dbReference>
<keyword evidence="4 7" id="KW-1133">Transmembrane helix</keyword>
<feature type="transmembrane region" description="Helical" evidence="7">
    <location>
        <begin position="348"/>
        <end position="369"/>
    </location>
</feature>
<dbReference type="Proteomes" id="UP000272117">
    <property type="component" value="Unassembled WGS sequence"/>
</dbReference>
<feature type="domain" description="Cytochrome C biogenesis protein transmembrane" evidence="8">
    <location>
        <begin position="270"/>
        <end position="481"/>
    </location>
</feature>
<feature type="compositionally biased region" description="Low complexity" evidence="6">
    <location>
        <begin position="186"/>
        <end position="205"/>
    </location>
</feature>
<gene>
    <name evidence="10" type="ORF">EFB08_01995</name>
</gene>
<accession>A0A3M9N0K0</accession>
<dbReference type="GO" id="GO:0045454">
    <property type="term" value="P:cell redox homeostasis"/>
    <property type="evidence" value="ECO:0007669"/>
    <property type="project" value="TreeGrafter"/>
</dbReference>
<keyword evidence="2 7" id="KW-0812">Transmembrane</keyword>
<dbReference type="PANTHER" id="PTHR32234:SF0">
    <property type="entry name" value="THIOL:DISULFIDE INTERCHANGE PROTEIN DSBD"/>
    <property type="match status" value="1"/>
</dbReference>
<dbReference type="GO" id="GO:0017004">
    <property type="term" value="P:cytochrome complex assembly"/>
    <property type="evidence" value="ECO:0007669"/>
    <property type="project" value="UniProtKB-KW"/>
</dbReference>
<keyword evidence="11" id="KW-1185">Reference proteome</keyword>
<feature type="transmembrane region" description="Helical" evidence="7">
    <location>
        <begin position="527"/>
        <end position="547"/>
    </location>
</feature>
<dbReference type="AlphaFoldDB" id="A0A3M9N0K0"/>
<comment type="subcellular location">
    <subcellularLocation>
        <location evidence="1">Membrane</location>
        <topology evidence="1">Multi-pass membrane protein</topology>
    </subcellularLocation>
</comment>
<feature type="transmembrane region" description="Helical" evidence="7">
    <location>
        <begin position="390"/>
        <end position="412"/>
    </location>
</feature>
<evidence type="ECO:0000313" key="10">
    <source>
        <dbReference type="EMBL" id="RNI31321.1"/>
    </source>
</evidence>
<dbReference type="RefSeq" id="WP_123125225.1">
    <property type="nucleotide sequence ID" value="NZ_RJJD01000001.1"/>
</dbReference>
<reference evidence="10 11" key="1">
    <citation type="submission" date="2018-11" db="EMBL/GenBank/DDBJ databases">
        <title>Rufibacter latericius sp. nov., isolated from water in Baiyang Lake.</title>
        <authorList>
            <person name="Yang Y."/>
        </authorList>
    </citation>
    <scope>NUCLEOTIDE SEQUENCE [LARGE SCALE GENOMIC DNA]</scope>
    <source>
        <strain evidence="10 11">R-22-1c-1</strain>
    </source>
</reference>
<dbReference type="Pfam" id="PF11412">
    <property type="entry name" value="DsbD_N"/>
    <property type="match status" value="1"/>
</dbReference>
<feature type="transmembrane region" description="Helical" evidence="7">
    <location>
        <begin position="272"/>
        <end position="293"/>
    </location>
</feature>
<dbReference type="OrthoDB" id="9811036at2"/>
<sequence length="747" mass="81400">MKIVWQRGGGLLLTLFFFILTAQAQILKPSTWSHDVSATEVKVGEEVELIFNAKIIPEWYLYSSDFDPDLGPIVTTFTFQKHPSYALVGKIKPVNPKKKFDQTWGGEYTYFVKTAQFRQRIKVLQPTLVVKGSYEYQVCSEVNGQCIPGEGDFNFTQIKVLPGSAPANTPAPGTGTNDSGAGGTPTPGVSGSGAPSPAPPNATSAAPIAGSALAVTSDTSLITPPDASVTSLPQATDSGRTTITSQPQPQTIEAGIASGAPNAVAPIGLWEFMLGAFVSGLIALLTPCVFPMIPMTVTFFTGGSSGRMKGIIKALVYGLSIIAFYTLIGTLVAKLAGPEVANFLSTHWLPNLIFFVVFLLFAMSFLGMFEITLPHWLVNKADAQADKGGYYGVFFMAITLVLVSFSCTGPIVGSLLVMSAGGETLKPISGMFAYSMAFALPFTLFAIFPNWLGSLPKSGGWLNSVKVCLGFIELALALKFLSIADQVYHWRLLDREVYLALWIVIFTLMGFYLLGKLRFSHDSELPYLSVPRLLFAVATFGFVVYMVPGLFGAPLKALAGYLPPQTTQDFNLTAGMSSANAASTICEPPKYSDFLHLPHNLQGYFDLEQAKKCAQEQGKPIFVDFTGHGCVNCREMEANVWSDPEVLKRLRENFVIVALYVDDKTELDKSEWYTSAYDQKQKTTLGKKYADYQITKFNVNAQPYYVLMDANENPLVTPIAYELNVQNFVKFLDAGVAAYKAHQQPVM</sequence>
<dbReference type="InterPro" id="IPR028250">
    <property type="entry name" value="DsbDN"/>
</dbReference>
<feature type="transmembrane region" description="Helical" evidence="7">
    <location>
        <begin position="432"/>
        <end position="452"/>
    </location>
</feature>
<dbReference type="InterPro" id="IPR003834">
    <property type="entry name" value="Cyt_c_assmbl_TM_dom"/>
</dbReference>
<feature type="transmembrane region" description="Helical" evidence="7">
    <location>
        <begin position="496"/>
        <end position="515"/>
    </location>
</feature>
<evidence type="ECO:0000313" key="11">
    <source>
        <dbReference type="Proteomes" id="UP000272117"/>
    </source>
</evidence>
<evidence type="ECO:0000256" key="7">
    <source>
        <dbReference type="SAM" id="Phobius"/>
    </source>
</evidence>
<evidence type="ECO:0000256" key="2">
    <source>
        <dbReference type="ARBA" id="ARBA00022692"/>
    </source>
</evidence>
<dbReference type="Pfam" id="PF13899">
    <property type="entry name" value="Thioredoxin_7"/>
    <property type="match status" value="1"/>
</dbReference>
<evidence type="ECO:0000256" key="3">
    <source>
        <dbReference type="ARBA" id="ARBA00022748"/>
    </source>
</evidence>
<dbReference type="Gene3D" id="3.40.30.10">
    <property type="entry name" value="Glutaredoxin"/>
    <property type="match status" value="1"/>
</dbReference>
<comment type="caution">
    <text evidence="10">The sequence shown here is derived from an EMBL/GenBank/DDBJ whole genome shotgun (WGS) entry which is preliminary data.</text>
</comment>
<name>A0A3M9N0K0_9BACT</name>
<evidence type="ECO:0000256" key="5">
    <source>
        <dbReference type="ARBA" id="ARBA00023136"/>
    </source>
</evidence>
<protein>
    <submittedName>
        <fullName evidence="10">DUF255 domain-containing protein</fullName>
    </submittedName>
</protein>
<dbReference type="EMBL" id="RJJD01000001">
    <property type="protein sequence ID" value="RNI31321.1"/>
    <property type="molecule type" value="Genomic_DNA"/>
</dbReference>
<evidence type="ECO:0000256" key="4">
    <source>
        <dbReference type="ARBA" id="ARBA00022989"/>
    </source>
</evidence>
<proteinExistence type="predicted"/>
<evidence type="ECO:0000256" key="1">
    <source>
        <dbReference type="ARBA" id="ARBA00004141"/>
    </source>
</evidence>
<keyword evidence="5 7" id="KW-0472">Membrane</keyword>
<dbReference type="Pfam" id="PF02683">
    <property type="entry name" value="DsbD_TM"/>
    <property type="match status" value="1"/>
</dbReference>